<keyword evidence="3" id="KW-1185">Reference proteome</keyword>
<protein>
    <submittedName>
        <fullName evidence="2">Uncharacterized protein</fullName>
    </submittedName>
</protein>
<comment type="caution">
    <text evidence="2">The sequence shown here is derived from an EMBL/GenBank/DDBJ whole genome shotgun (WGS) entry which is preliminary data.</text>
</comment>
<evidence type="ECO:0000256" key="1">
    <source>
        <dbReference type="SAM" id="MobiDB-lite"/>
    </source>
</evidence>
<reference evidence="2 3" key="1">
    <citation type="submission" date="2019-05" db="EMBL/GenBank/DDBJ databases">
        <title>Another draft genome of Portunus trituberculatus and its Hox gene families provides insights of decapod evolution.</title>
        <authorList>
            <person name="Jeong J.-H."/>
            <person name="Song I."/>
            <person name="Kim S."/>
            <person name="Choi T."/>
            <person name="Kim D."/>
            <person name="Ryu S."/>
            <person name="Kim W."/>
        </authorList>
    </citation>
    <scope>NUCLEOTIDE SEQUENCE [LARGE SCALE GENOMIC DNA]</scope>
    <source>
        <tissue evidence="2">Muscle</tissue>
    </source>
</reference>
<dbReference type="EMBL" id="VSRR010008057">
    <property type="protein sequence ID" value="MPC48019.1"/>
    <property type="molecule type" value="Genomic_DNA"/>
</dbReference>
<evidence type="ECO:0000313" key="3">
    <source>
        <dbReference type="Proteomes" id="UP000324222"/>
    </source>
</evidence>
<dbReference type="Proteomes" id="UP000324222">
    <property type="component" value="Unassembled WGS sequence"/>
</dbReference>
<organism evidence="2 3">
    <name type="scientific">Portunus trituberculatus</name>
    <name type="common">Swimming crab</name>
    <name type="synonym">Neptunus trituberculatus</name>
    <dbReference type="NCBI Taxonomy" id="210409"/>
    <lineage>
        <taxon>Eukaryota</taxon>
        <taxon>Metazoa</taxon>
        <taxon>Ecdysozoa</taxon>
        <taxon>Arthropoda</taxon>
        <taxon>Crustacea</taxon>
        <taxon>Multicrustacea</taxon>
        <taxon>Malacostraca</taxon>
        <taxon>Eumalacostraca</taxon>
        <taxon>Eucarida</taxon>
        <taxon>Decapoda</taxon>
        <taxon>Pleocyemata</taxon>
        <taxon>Brachyura</taxon>
        <taxon>Eubrachyura</taxon>
        <taxon>Portunoidea</taxon>
        <taxon>Portunidae</taxon>
        <taxon>Portuninae</taxon>
        <taxon>Portunus</taxon>
    </lineage>
</organism>
<feature type="region of interest" description="Disordered" evidence="1">
    <location>
        <begin position="37"/>
        <end position="59"/>
    </location>
</feature>
<name>A0A5B7FRX3_PORTR</name>
<gene>
    <name evidence="2" type="ORF">E2C01_041784</name>
</gene>
<proteinExistence type="predicted"/>
<evidence type="ECO:0000313" key="2">
    <source>
        <dbReference type="EMBL" id="MPC48019.1"/>
    </source>
</evidence>
<sequence>MQSTIRHTHNPPKWRCLWHSASASCRDLRNENIHKVLEHDKSKNDSSQAAQAKTAPLNI</sequence>
<dbReference type="AlphaFoldDB" id="A0A5B7FRX3"/>
<accession>A0A5B7FRX3</accession>